<comment type="similarity">
    <text evidence="1 2">Belongs to the terpene synthase family.</text>
</comment>
<proteinExistence type="inferred from homology"/>
<dbReference type="Gramene" id="EFJ17011">
    <property type="protein sequence ID" value="EFJ17011"/>
    <property type="gene ID" value="SELMODRAFT_421441"/>
</dbReference>
<name>D8SFA4_SELML</name>
<dbReference type="PANTHER" id="PTHR35201">
    <property type="entry name" value="TERPENE SYNTHASE"/>
    <property type="match status" value="1"/>
</dbReference>
<keyword evidence="2" id="KW-0456">Lyase</keyword>
<organism evidence="4">
    <name type="scientific">Selaginella moellendorffii</name>
    <name type="common">Spikemoss</name>
    <dbReference type="NCBI Taxonomy" id="88036"/>
    <lineage>
        <taxon>Eukaryota</taxon>
        <taxon>Viridiplantae</taxon>
        <taxon>Streptophyta</taxon>
        <taxon>Embryophyta</taxon>
        <taxon>Tracheophyta</taxon>
        <taxon>Lycopodiopsida</taxon>
        <taxon>Selaginellales</taxon>
        <taxon>Selaginellaceae</taxon>
        <taxon>Selaginella</taxon>
    </lineage>
</organism>
<evidence type="ECO:0000313" key="4">
    <source>
        <dbReference type="Proteomes" id="UP000001514"/>
    </source>
</evidence>
<gene>
    <name evidence="3" type="ORF">SELMODRAFT_421441</name>
</gene>
<dbReference type="InterPro" id="IPR008949">
    <property type="entry name" value="Isoprenoid_synthase_dom_sf"/>
</dbReference>
<dbReference type="Pfam" id="PF19086">
    <property type="entry name" value="Terpene_syn_C_2"/>
    <property type="match status" value="1"/>
</dbReference>
<keyword evidence="2" id="KW-0460">Magnesium</keyword>
<evidence type="ECO:0000256" key="2">
    <source>
        <dbReference type="RuleBase" id="RU366034"/>
    </source>
</evidence>
<dbReference type="InParanoid" id="D8SFA4"/>
<dbReference type="GO" id="GO:0046872">
    <property type="term" value="F:metal ion binding"/>
    <property type="evidence" value="ECO:0007669"/>
    <property type="project" value="UniProtKB-KW"/>
</dbReference>
<keyword evidence="2" id="KW-0479">Metal-binding</keyword>
<evidence type="ECO:0000313" key="3">
    <source>
        <dbReference type="EMBL" id="EFJ17011.1"/>
    </source>
</evidence>
<keyword evidence="4" id="KW-1185">Reference proteome</keyword>
<dbReference type="Proteomes" id="UP000001514">
    <property type="component" value="Unassembled WGS sequence"/>
</dbReference>
<dbReference type="SUPFAM" id="SSF48576">
    <property type="entry name" value="Terpenoid synthases"/>
    <property type="match status" value="1"/>
</dbReference>
<sequence length="388" mass="44543">MPGEYSFYNFLDMGVAPYGDYWKNMRKLCATGTIPSRREKIGPYLLDSARRERWGFLPKRCDLTTTGSTCTIKKLPAVEHLFALTSFKLPEIPCSLSFQRHPDYMSITKEANEWAFKCMRRDFSPEEKKCLVQWKVPMFTCLSTPHAPKANMLASAKFAWLTAFLDDPFDDNEVAGGALATSYLDTLLSLCYGTASLAEVPDILAYRACHDLMEDLRSLFKPELFRRTVSTVEGWARSILSDDLTHEYELYRRTNVFILPLIYAMGASFDDEDVESLDYIRAQNAMLDHMWMVNDVFSFPKEFYKKKFNNLPAVLLLTDPSVQTFQDAVNTTCRMIQDKEDEFIYYRDILASVPEWEESFPEVPGCSLLHNPSESGVPLCEQPLPWHG</sequence>
<dbReference type="EC" id="4.2.3.-" evidence="2"/>
<dbReference type="HOGENOM" id="CLU_712502_0_0_1"/>
<dbReference type="PANTHER" id="PTHR35201:SF4">
    <property type="entry name" value="BETA-PINACENE SYNTHASE-RELATED"/>
    <property type="match status" value="1"/>
</dbReference>
<dbReference type="GO" id="GO:0008299">
    <property type="term" value="P:isoprenoid biosynthetic process"/>
    <property type="evidence" value="ECO:0007669"/>
    <property type="project" value="UniProtKB-ARBA"/>
</dbReference>
<protein>
    <recommendedName>
        <fullName evidence="2">Terpene synthase</fullName>
        <ecNumber evidence="2">4.2.3.-</ecNumber>
    </recommendedName>
</protein>
<dbReference type="EMBL" id="GL377616">
    <property type="protein sequence ID" value="EFJ17011.1"/>
    <property type="molecule type" value="Genomic_DNA"/>
</dbReference>
<dbReference type="KEGG" id="smo:SELMODRAFT_421441"/>
<reference evidence="3 4" key="1">
    <citation type="journal article" date="2011" name="Science">
        <title>The Selaginella genome identifies genetic changes associated with the evolution of vascular plants.</title>
        <authorList>
            <person name="Banks J.A."/>
            <person name="Nishiyama T."/>
            <person name="Hasebe M."/>
            <person name="Bowman J.L."/>
            <person name="Gribskov M."/>
            <person name="dePamphilis C."/>
            <person name="Albert V.A."/>
            <person name="Aono N."/>
            <person name="Aoyama T."/>
            <person name="Ambrose B.A."/>
            <person name="Ashton N.W."/>
            <person name="Axtell M.J."/>
            <person name="Barker E."/>
            <person name="Barker M.S."/>
            <person name="Bennetzen J.L."/>
            <person name="Bonawitz N.D."/>
            <person name="Chapple C."/>
            <person name="Cheng C."/>
            <person name="Correa L.G."/>
            <person name="Dacre M."/>
            <person name="DeBarry J."/>
            <person name="Dreyer I."/>
            <person name="Elias M."/>
            <person name="Engstrom E.M."/>
            <person name="Estelle M."/>
            <person name="Feng L."/>
            <person name="Finet C."/>
            <person name="Floyd S.K."/>
            <person name="Frommer W.B."/>
            <person name="Fujita T."/>
            <person name="Gramzow L."/>
            <person name="Gutensohn M."/>
            <person name="Harholt J."/>
            <person name="Hattori M."/>
            <person name="Heyl A."/>
            <person name="Hirai T."/>
            <person name="Hiwatashi Y."/>
            <person name="Ishikawa M."/>
            <person name="Iwata M."/>
            <person name="Karol K.G."/>
            <person name="Koehler B."/>
            <person name="Kolukisaoglu U."/>
            <person name="Kubo M."/>
            <person name="Kurata T."/>
            <person name="Lalonde S."/>
            <person name="Li K."/>
            <person name="Li Y."/>
            <person name="Litt A."/>
            <person name="Lyons E."/>
            <person name="Manning G."/>
            <person name="Maruyama T."/>
            <person name="Michael T.P."/>
            <person name="Mikami K."/>
            <person name="Miyazaki S."/>
            <person name="Morinaga S."/>
            <person name="Murata T."/>
            <person name="Mueller-Roeber B."/>
            <person name="Nelson D.R."/>
            <person name="Obara M."/>
            <person name="Oguri Y."/>
            <person name="Olmstead R.G."/>
            <person name="Onodera N."/>
            <person name="Petersen B.L."/>
            <person name="Pils B."/>
            <person name="Prigge M."/>
            <person name="Rensing S.A."/>
            <person name="Riano-Pachon D.M."/>
            <person name="Roberts A.W."/>
            <person name="Sato Y."/>
            <person name="Scheller H.V."/>
            <person name="Schulz B."/>
            <person name="Schulz C."/>
            <person name="Shakirov E.V."/>
            <person name="Shibagaki N."/>
            <person name="Shinohara N."/>
            <person name="Shippen D.E."/>
            <person name="Soerensen I."/>
            <person name="Sotooka R."/>
            <person name="Sugimoto N."/>
            <person name="Sugita M."/>
            <person name="Sumikawa N."/>
            <person name="Tanurdzic M."/>
            <person name="Theissen G."/>
            <person name="Ulvskov P."/>
            <person name="Wakazuki S."/>
            <person name="Weng J.K."/>
            <person name="Willats W.W."/>
            <person name="Wipf D."/>
            <person name="Wolf P.G."/>
            <person name="Yang L."/>
            <person name="Zimmer A.D."/>
            <person name="Zhu Q."/>
            <person name="Mitros T."/>
            <person name="Hellsten U."/>
            <person name="Loque D."/>
            <person name="Otillar R."/>
            <person name="Salamov A."/>
            <person name="Schmutz J."/>
            <person name="Shapiro H."/>
            <person name="Lindquist E."/>
            <person name="Lucas S."/>
            <person name="Rokhsar D."/>
            <person name="Grigoriev I.V."/>
        </authorList>
    </citation>
    <scope>NUCLEOTIDE SEQUENCE [LARGE SCALE GENOMIC DNA]</scope>
</reference>
<dbReference type="InterPro" id="IPR034686">
    <property type="entry name" value="Terpene_cyclase-like_2"/>
</dbReference>
<comment type="cofactor">
    <cofactor evidence="2">
        <name>Mg(2+)</name>
        <dbReference type="ChEBI" id="CHEBI:18420"/>
    </cofactor>
</comment>
<accession>D8SFA4</accession>
<evidence type="ECO:0000256" key="1">
    <source>
        <dbReference type="ARBA" id="ARBA00006333"/>
    </source>
</evidence>
<dbReference type="AlphaFoldDB" id="D8SFA4"/>
<dbReference type="Gene3D" id="1.10.600.10">
    <property type="entry name" value="Farnesyl Diphosphate Synthase"/>
    <property type="match status" value="1"/>
</dbReference>
<dbReference type="GO" id="GO:0010333">
    <property type="term" value="F:terpene synthase activity"/>
    <property type="evidence" value="ECO:0007669"/>
    <property type="project" value="InterPro"/>
</dbReference>
<dbReference type="OMA" id="EDAYNDS"/>